<dbReference type="AlphaFoldDB" id="A0A0N1EJ00"/>
<dbReference type="Proteomes" id="UP000037848">
    <property type="component" value="Unassembled WGS sequence"/>
</dbReference>
<sequence length="266" mass="29630">MDDLEFRRRVFAQPSSTDEELLEFAEQHPERQELINEMQAFDLELSGALDIPVPKGLSERILANTAAHTQDESTATQHTKSEQANAVTQTQQPTNNVVDASLRFKRNRLPLAMAASLLVAVSAFFFSSEQSVAYGAGEHALAHVYYEINALEKTAEISLQTVNEKFAVLGGHLDELPGKVTYLMFCDFKGQKGLHLIFESDHGPMTVFIVPSKQQSFGLGQDDFQDDRFEGHINRGPDADTILVASLGAPLQNYNDRINHAIRWLN</sequence>
<reference evidence="1 2" key="1">
    <citation type="submission" date="2015-08" db="EMBL/GenBank/DDBJ databases">
        <title>Draft Genome Sequence of Pseudoalteromonas porphyrae UCD-SED14.</title>
        <authorList>
            <person name="Coil D.A."/>
            <person name="Jospin G."/>
            <person name="Lee R.D."/>
            <person name="Eisen J.A."/>
        </authorList>
    </citation>
    <scope>NUCLEOTIDE SEQUENCE [LARGE SCALE GENOMIC DNA]</scope>
    <source>
        <strain evidence="1 2">UCD-SED14</strain>
    </source>
</reference>
<protein>
    <recommendedName>
        <fullName evidence="3">DUF3379 domain-containing protein</fullName>
    </recommendedName>
</protein>
<dbReference type="OrthoDB" id="6195578at2"/>
<dbReference type="Pfam" id="PF11859">
    <property type="entry name" value="DUF3379"/>
    <property type="match status" value="1"/>
</dbReference>
<dbReference type="InterPro" id="IPR021806">
    <property type="entry name" value="DUF3379"/>
</dbReference>
<name>A0A0N1EJ00_9GAMM</name>
<evidence type="ECO:0000313" key="1">
    <source>
        <dbReference type="EMBL" id="KPH61786.1"/>
    </source>
</evidence>
<organism evidence="1 2">
    <name type="scientific">Pseudoalteromonas porphyrae</name>
    <dbReference type="NCBI Taxonomy" id="187330"/>
    <lineage>
        <taxon>Bacteria</taxon>
        <taxon>Pseudomonadati</taxon>
        <taxon>Pseudomonadota</taxon>
        <taxon>Gammaproteobacteria</taxon>
        <taxon>Alteromonadales</taxon>
        <taxon>Pseudoalteromonadaceae</taxon>
        <taxon>Pseudoalteromonas</taxon>
    </lineage>
</organism>
<keyword evidence="2" id="KW-1185">Reference proteome</keyword>
<gene>
    <name evidence="1" type="ORF">ADS77_14140</name>
</gene>
<proteinExistence type="predicted"/>
<dbReference type="RefSeq" id="WP_054454985.1">
    <property type="nucleotide sequence ID" value="NZ_LHPH01000016.1"/>
</dbReference>
<evidence type="ECO:0000313" key="2">
    <source>
        <dbReference type="Proteomes" id="UP000037848"/>
    </source>
</evidence>
<evidence type="ECO:0008006" key="3">
    <source>
        <dbReference type="Google" id="ProtNLM"/>
    </source>
</evidence>
<comment type="caution">
    <text evidence="1">The sequence shown here is derived from an EMBL/GenBank/DDBJ whole genome shotgun (WGS) entry which is preliminary data.</text>
</comment>
<accession>A0A0N1EJ00</accession>
<dbReference type="PATRIC" id="fig|187330.3.peg.1253"/>
<dbReference type="EMBL" id="LHPH01000016">
    <property type="protein sequence ID" value="KPH61786.1"/>
    <property type="molecule type" value="Genomic_DNA"/>
</dbReference>
<dbReference type="STRING" id="187330.AMS58_01270"/>